<dbReference type="CDD" id="cd08262">
    <property type="entry name" value="Zn_ADH8"/>
    <property type="match status" value="1"/>
</dbReference>
<dbReference type="EMBL" id="BANX01000011">
    <property type="protein sequence ID" value="GAC68012.1"/>
    <property type="molecule type" value="Genomic_DNA"/>
</dbReference>
<dbReference type="OrthoDB" id="9797931at2"/>
<gene>
    <name evidence="4" type="ORF">GS4_11_02840</name>
</gene>
<evidence type="ECO:0000313" key="4">
    <source>
        <dbReference type="EMBL" id="GAC68012.1"/>
    </source>
</evidence>
<organism evidence="4 5">
    <name type="scientific">Gordonia soli NBRC 108243</name>
    <dbReference type="NCBI Taxonomy" id="1223545"/>
    <lineage>
        <taxon>Bacteria</taxon>
        <taxon>Bacillati</taxon>
        <taxon>Actinomycetota</taxon>
        <taxon>Actinomycetes</taxon>
        <taxon>Mycobacteriales</taxon>
        <taxon>Gordoniaceae</taxon>
        <taxon>Gordonia</taxon>
    </lineage>
</organism>
<comment type="caution">
    <text evidence="4">The sequence shown here is derived from an EMBL/GenBank/DDBJ whole genome shotgun (WGS) entry which is preliminary data.</text>
</comment>
<comment type="similarity">
    <text evidence="2">Belongs to the zinc-containing alcohol dehydrogenase family.</text>
</comment>
<dbReference type="InterPro" id="IPR036291">
    <property type="entry name" value="NAD(P)-bd_dom_sf"/>
</dbReference>
<protein>
    <submittedName>
        <fullName evidence="4">Putative zinc-containing alcohol dehydrogenase</fullName>
    </submittedName>
</protein>
<keyword evidence="1" id="KW-0560">Oxidoreductase</keyword>
<dbReference type="Gene3D" id="3.40.50.720">
    <property type="entry name" value="NAD(P)-binding Rossmann-like Domain"/>
    <property type="match status" value="2"/>
</dbReference>
<dbReference type="SUPFAM" id="SSF50129">
    <property type="entry name" value="GroES-like"/>
    <property type="match status" value="1"/>
</dbReference>
<dbReference type="Gene3D" id="3.90.180.10">
    <property type="entry name" value="Medium-chain alcohol dehydrogenases, catalytic domain"/>
    <property type="match status" value="2"/>
</dbReference>
<evidence type="ECO:0000259" key="3">
    <source>
        <dbReference type="SMART" id="SM00829"/>
    </source>
</evidence>
<dbReference type="STRING" id="1223545.GS4_11_02840"/>
<proteinExistence type="inferred from homology"/>
<dbReference type="InterPro" id="IPR002328">
    <property type="entry name" value="ADH_Zn_CS"/>
</dbReference>
<dbReference type="InterPro" id="IPR011032">
    <property type="entry name" value="GroES-like_sf"/>
</dbReference>
<reference evidence="4 5" key="1">
    <citation type="submission" date="2013-01" db="EMBL/GenBank/DDBJ databases">
        <title>Whole genome shotgun sequence of Gordonia soli NBRC 108243.</title>
        <authorList>
            <person name="Isaki-Nakamura S."/>
            <person name="Hosoyama A."/>
            <person name="Tsuchikane K."/>
            <person name="Ando Y."/>
            <person name="Baba S."/>
            <person name="Ohji S."/>
            <person name="Hamada M."/>
            <person name="Tamura T."/>
            <person name="Yamazoe A."/>
            <person name="Yamazaki S."/>
            <person name="Fujita N."/>
        </authorList>
    </citation>
    <scope>NUCLEOTIDE SEQUENCE [LARGE SCALE GENOMIC DNA]</scope>
    <source>
        <strain evidence="4 5">NBRC 108243</strain>
    </source>
</reference>
<keyword evidence="2" id="KW-0479">Metal-binding</keyword>
<keyword evidence="2" id="KW-0862">Zinc</keyword>
<evidence type="ECO:0000313" key="5">
    <source>
        <dbReference type="Proteomes" id="UP000011666"/>
    </source>
</evidence>
<dbReference type="GO" id="GO:0008270">
    <property type="term" value="F:zinc ion binding"/>
    <property type="evidence" value="ECO:0007669"/>
    <property type="project" value="InterPro"/>
</dbReference>
<evidence type="ECO:0000256" key="1">
    <source>
        <dbReference type="ARBA" id="ARBA00023002"/>
    </source>
</evidence>
<dbReference type="InterPro" id="IPR013149">
    <property type="entry name" value="ADH-like_C"/>
</dbReference>
<dbReference type="PROSITE" id="PS00059">
    <property type="entry name" value="ADH_ZINC"/>
    <property type="match status" value="1"/>
</dbReference>
<dbReference type="Pfam" id="PF08240">
    <property type="entry name" value="ADH_N"/>
    <property type="match status" value="1"/>
</dbReference>
<dbReference type="Pfam" id="PF00107">
    <property type="entry name" value="ADH_zinc_N"/>
    <property type="match status" value="1"/>
</dbReference>
<feature type="domain" description="Enoyl reductase (ER)" evidence="3">
    <location>
        <begin position="9"/>
        <end position="378"/>
    </location>
</feature>
<dbReference type="SMART" id="SM00829">
    <property type="entry name" value="PKS_ER"/>
    <property type="match status" value="1"/>
</dbReference>
<dbReference type="SUPFAM" id="SSF51735">
    <property type="entry name" value="NAD(P)-binding Rossmann-fold domains"/>
    <property type="match status" value="1"/>
</dbReference>
<keyword evidence="5" id="KW-1185">Reference proteome</keyword>
<sequence>MKAMVCRNGELEVVDLPTPVPGPGQVLLRVTRAGICGSDLHARTHCDASADVAAEVGYGAFMRSDESVVMGHEFAGEVVSYGPKCRSRWKPGTAVVSLPMLKSGDAVHLTGLSALAPGAYADFVVASEDMTMEVPDGVSPEQAALTEPLAVAHHAVRRGEIGKRDVGVVIGCGPIGLAVILMLKAAGVKAVVASDPSDGRRALARECGADIVVDPVVDDPWEAAARAGKYLTRATDLFDTAFSAMHNLRRVPGLPWWKAIRAAEKVGATPRGPVVFECVGVPGIIEHIISNAPFRSRVVVVGVCMEADSFRPTMAINKEIDLRFVFAYDPAEFRETLHMIADGTVDAGPLVTATVGLDGVPAAFDALGGADRHAKVLVDPTSSVSAL</sequence>
<name>M0QKQ9_9ACTN</name>
<comment type="cofactor">
    <cofactor evidence="2">
        <name>Zn(2+)</name>
        <dbReference type="ChEBI" id="CHEBI:29105"/>
    </cofactor>
</comment>
<dbReference type="RefSeq" id="WP_007619772.1">
    <property type="nucleotide sequence ID" value="NZ_BANX01000011.1"/>
</dbReference>
<dbReference type="GO" id="GO:0016491">
    <property type="term" value="F:oxidoreductase activity"/>
    <property type="evidence" value="ECO:0007669"/>
    <property type="project" value="UniProtKB-KW"/>
</dbReference>
<accession>M0QKQ9</accession>
<dbReference type="PANTHER" id="PTHR43189:SF1">
    <property type="entry name" value="ZINC-TYPE ALCOHOL DEHYDROGENASE-LIKE PROTEIN C1198.01"/>
    <property type="match status" value="1"/>
</dbReference>
<evidence type="ECO:0000256" key="2">
    <source>
        <dbReference type="RuleBase" id="RU361277"/>
    </source>
</evidence>
<dbReference type="PANTHER" id="PTHR43189">
    <property type="entry name" value="ZINC-TYPE ALCOHOL DEHYDROGENASE-LIKE PROTEIN C1198.01-RELATED"/>
    <property type="match status" value="1"/>
</dbReference>
<dbReference type="InterPro" id="IPR013154">
    <property type="entry name" value="ADH-like_N"/>
</dbReference>
<dbReference type="Proteomes" id="UP000011666">
    <property type="component" value="Unassembled WGS sequence"/>
</dbReference>
<dbReference type="eggNOG" id="COG1063">
    <property type="taxonomic scope" value="Bacteria"/>
</dbReference>
<dbReference type="AlphaFoldDB" id="M0QKQ9"/>
<dbReference type="InterPro" id="IPR020843">
    <property type="entry name" value="ER"/>
</dbReference>